<keyword evidence="6" id="KW-0221">Differentiation</keyword>
<evidence type="ECO:0000256" key="16">
    <source>
        <dbReference type="SAM" id="MobiDB-lite"/>
    </source>
</evidence>
<reference evidence="22" key="2">
    <citation type="submission" date="2025-04" db="UniProtKB">
        <authorList>
            <consortium name="RefSeq"/>
        </authorList>
    </citation>
    <scope>IDENTIFICATION</scope>
    <source>
        <tissue evidence="22">Whole body</tissue>
    </source>
</reference>
<dbReference type="GO" id="GO:0007283">
    <property type="term" value="P:spermatogenesis"/>
    <property type="evidence" value="ECO:0007669"/>
    <property type="project" value="UniProtKB-KW"/>
</dbReference>
<dbReference type="PANTHER" id="PTHR46513:SF42">
    <property type="entry name" value="PROTEIN CUEBALL"/>
    <property type="match status" value="1"/>
</dbReference>
<dbReference type="PROSITE" id="PS51120">
    <property type="entry name" value="LDLRB"/>
    <property type="match status" value="1"/>
</dbReference>
<keyword evidence="11" id="KW-0325">Glycoprotein</keyword>
<feature type="chain" id="PRO_5044579405" description="Protein cueball" evidence="18">
    <location>
        <begin position="24"/>
        <end position="607"/>
    </location>
</feature>
<keyword evidence="21" id="KW-1185">Reference proteome</keyword>
<proteinExistence type="inferred from homology"/>
<comment type="similarity">
    <text evidence="12">Belongs to the cueball family.</text>
</comment>
<evidence type="ECO:0000256" key="2">
    <source>
        <dbReference type="ARBA" id="ARBA00022475"/>
    </source>
</evidence>
<dbReference type="EMBL" id="GGMS01016860">
    <property type="protein sequence ID" value="MBY86063.1"/>
    <property type="molecule type" value="Transcribed_RNA"/>
</dbReference>
<keyword evidence="10 14" id="KW-1015">Disulfide bond</keyword>
<evidence type="ECO:0000256" key="10">
    <source>
        <dbReference type="ARBA" id="ARBA00023157"/>
    </source>
</evidence>
<organism evidence="20">
    <name type="scientific">Sipha flava</name>
    <name type="common">yellow sugarcane aphid</name>
    <dbReference type="NCBI Taxonomy" id="143950"/>
    <lineage>
        <taxon>Eukaryota</taxon>
        <taxon>Metazoa</taxon>
        <taxon>Ecdysozoa</taxon>
        <taxon>Arthropoda</taxon>
        <taxon>Hexapoda</taxon>
        <taxon>Insecta</taxon>
        <taxon>Pterygota</taxon>
        <taxon>Neoptera</taxon>
        <taxon>Paraneoptera</taxon>
        <taxon>Hemiptera</taxon>
        <taxon>Sternorrhyncha</taxon>
        <taxon>Aphidomorpha</taxon>
        <taxon>Aphidoidea</taxon>
        <taxon>Aphididae</taxon>
        <taxon>Sipha</taxon>
    </lineage>
</organism>
<evidence type="ECO:0000259" key="19">
    <source>
        <dbReference type="PROSITE" id="PS50026"/>
    </source>
</evidence>
<dbReference type="GO" id="GO:0042813">
    <property type="term" value="F:Wnt receptor activity"/>
    <property type="evidence" value="ECO:0007669"/>
    <property type="project" value="TreeGrafter"/>
</dbReference>
<dbReference type="PANTHER" id="PTHR46513">
    <property type="entry name" value="VITELLOGENIN RECEPTOR-LIKE PROTEIN-RELATED-RELATED"/>
    <property type="match status" value="1"/>
</dbReference>
<keyword evidence="17" id="KW-0812">Transmembrane</keyword>
<dbReference type="InterPro" id="IPR000033">
    <property type="entry name" value="LDLR_classB_rpt"/>
</dbReference>
<comment type="subcellular location">
    <subcellularLocation>
        <location evidence="1">Cell membrane</location>
        <topology evidence="1">Single-pass type I membrane protein</topology>
    </subcellularLocation>
</comment>
<feature type="compositionally biased region" description="Basic and acidic residues" evidence="16">
    <location>
        <begin position="457"/>
        <end position="468"/>
    </location>
</feature>
<keyword evidence="3 14" id="KW-0245">EGF-like domain</keyword>
<evidence type="ECO:0000256" key="12">
    <source>
        <dbReference type="ARBA" id="ARBA00038070"/>
    </source>
</evidence>
<evidence type="ECO:0000256" key="18">
    <source>
        <dbReference type="SAM" id="SignalP"/>
    </source>
</evidence>
<dbReference type="GO" id="GO:0017147">
    <property type="term" value="F:Wnt-protein binding"/>
    <property type="evidence" value="ECO:0007669"/>
    <property type="project" value="TreeGrafter"/>
</dbReference>
<feature type="domain" description="EGF-like" evidence="19">
    <location>
        <begin position="368"/>
        <end position="403"/>
    </location>
</feature>
<gene>
    <name evidence="20" type="primary">cue</name>
    <name evidence="22" type="synonym">LOC112679607</name>
    <name evidence="20" type="ORF">g.145135</name>
</gene>
<dbReference type="GO" id="GO:0048477">
    <property type="term" value="P:oogenesis"/>
    <property type="evidence" value="ECO:0007669"/>
    <property type="project" value="UniProtKB-KW"/>
</dbReference>
<evidence type="ECO:0000256" key="8">
    <source>
        <dbReference type="ARBA" id="ARBA00022943"/>
    </source>
</evidence>
<evidence type="ECO:0000256" key="9">
    <source>
        <dbReference type="ARBA" id="ARBA00023136"/>
    </source>
</evidence>
<evidence type="ECO:0000313" key="20">
    <source>
        <dbReference type="EMBL" id="MBY86063.1"/>
    </source>
</evidence>
<evidence type="ECO:0000256" key="15">
    <source>
        <dbReference type="PROSITE-ProRule" id="PRU00461"/>
    </source>
</evidence>
<keyword evidence="9 17" id="KW-0472">Membrane</keyword>
<dbReference type="InterPro" id="IPR000742">
    <property type="entry name" value="EGF"/>
</dbReference>
<feature type="disulfide bond" evidence="14">
    <location>
        <begin position="372"/>
        <end position="382"/>
    </location>
</feature>
<comment type="caution">
    <text evidence="14">Lacks conserved residue(s) required for the propagation of feature annotation.</text>
</comment>
<dbReference type="OrthoDB" id="382013at2759"/>
<dbReference type="Gene3D" id="2.120.10.30">
    <property type="entry name" value="TolB, C-terminal domain"/>
    <property type="match status" value="1"/>
</dbReference>
<keyword evidence="4 18" id="KW-0732">Signal</keyword>
<keyword evidence="2" id="KW-1003">Cell membrane</keyword>
<dbReference type="GO" id="GO:0060070">
    <property type="term" value="P:canonical Wnt signaling pathway"/>
    <property type="evidence" value="ECO:0007669"/>
    <property type="project" value="TreeGrafter"/>
</dbReference>
<evidence type="ECO:0000256" key="4">
    <source>
        <dbReference type="ARBA" id="ARBA00022729"/>
    </source>
</evidence>
<feature type="transmembrane region" description="Helical" evidence="17">
    <location>
        <begin position="482"/>
        <end position="504"/>
    </location>
</feature>
<sequence>MSYQRVLRVVAVLIVLAAGAVRAWNVSVVTSDQIYFLSTNNTLYSIENKLKIMGAIAYNPITKDIYVSDSSQNKASIFRIKYIENAYSSIVEPIVALLQEAVQALAFDYHTSNLYWTDGSGHTIGVVNVPENTIKIPLPWTKLHSFQNETPQGLAIDVCRGYLYWTNNHHDNATIERSFLNGTGREVLLRGKELHQPLAVAIDVENNRLYWSNEEEGIYYSIKSMDLNVKNGTKQKLISGTRHRPFAMAVDEQNVYWSDWINRAVWSLPKNSLKDGVVNTRLAEYDMDHTPMALMTPSGNTTKVNNTYCALHREKEIVMTKTDVIPNLIPYSALRNICGNNMNITCTVTDSGEPTCKCPESTTKIQGEVPLCSLPCENNSTCTIDSNGFTTCKCMDSSGNVCQYPTIINKLCKSHCADTAVPESKKLAICRCEKSIATENYNLSKADRSNINSDTSNHSDKLSHSDLSSHSDISQCKLRKSMFVVIFILTVLVASLGIITMILARKVRFLGRRPRIKKRIVVNKSITPLTYSRQPPEQNQQCEITIENCCNMNICETPCFEPDYRPTPSAKLATMIPSLSRSKKEDKANLLSNTDMSSEDEKPVLRR</sequence>
<feature type="signal peptide" evidence="18">
    <location>
        <begin position="1"/>
        <end position="23"/>
    </location>
</feature>
<evidence type="ECO:0000256" key="11">
    <source>
        <dbReference type="ARBA" id="ARBA00023180"/>
    </source>
</evidence>
<keyword evidence="8" id="KW-0896">Oogenesis</keyword>
<dbReference type="AlphaFoldDB" id="A0A2S2R809"/>
<feature type="repeat" description="LDL-receptor class B" evidence="15">
    <location>
        <begin position="161"/>
        <end position="206"/>
    </location>
</feature>
<keyword evidence="7" id="KW-0744">Spermatogenesis</keyword>
<dbReference type="SUPFAM" id="SSF63825">
    <property type="entry name" value="YWTD domain"/>
    <property type="match status" value="1"/>
</dbReference>
<dbReference type="Proteomes" id="UP000694846">
    <property type="component" value="Unplaced"/>
</dbReference>
<dbReference type="RefSeq" id="XP_025405265.1">
    <property type="nucleotide sequence ID" value="XM_025549480.1"/>
</dbReference>
<accession>A0A2S2R809</accession>
<evidence type="ECO:0000256" key="7">
    <source>
        <dbReference type="ARBA" id="ARBA00022871"/>
    </source>
</evidence>
<keyword evidence="5" id="KW-0677">Repeat</keyword>
<evidence type="ECO:0000256" key="14">
    <source>
        <dbReference type="PROSITE-ProRule" id="PRU00076"/>
    </source>
</evidence>
<dbReference type="GO" id="GO:0005886">
    <property type="term" value="C:plasma membrane"/>
    <property type="evidence" value="ECO:0007669"/>
    <property type="project" value="UniProtKB-SubCell"/>
</dbReference>
<dbReference type="PROSITE" id="PS50026">
    <property type="entry name" value="EGF_3"/>
    <property type="match status" value="1"/>
</dbReference>
<evidence type="ECO:0000256" key="17">
    <source>
        <dbReference type="SAM" id="Phobius"/>
    </source>
</evidence>
<evidence type="ECO:0000313" key="22">
    <source>
        <dbReference type="RefSeq" id="XP_025405265.1"/>
    </source>
</evidence>
<keyword evidence="17" id="KW-1133">Transmembrane helix</keyword>
<dbReference type="InterPro" id="IPR050778">
    <property type="entry name" value="Cueball_EGF_LRP_Nidogen"/>
</dbReference>
<evidence type="ECO:0000256" key="1">
    <source>
        <dbReference type="ARBA" id="ARBA00004251"/>
    </source>
</evidence>
<dbReference type="InterPro" id="IPR011042">
    <property type="entry name" value="6-blade_b-propeller_TolB-like"/>
</dbReference>
<name>A0A2S2R809_9HEMI</name>
<evidence type="ECO:0000256" key="5">
    <source>
        <dbReference type="ARBA" id="ARBA00022737"/>
    </source>
</evidence>
<dbReference type="SMART" id="SM00135">
    <property type="entry name" value="LY"/>
    <property type="match status" value="4"/>
</dbReference>
<evidence type="ECO:0000256" key="3">
    <source>
        <dbReference type="ARBA" id="ARBA00022536"/>
    </source>
</evidence>
<evidence type="ECO:0000313" key="21">
    <source>
        <dbReference type="Proteomes" id="UP000694846"/>
    </source>
</evidence>
<feature type="region of interest" description="Disordered" evidence="16">
    <location>
        <begin position="575"/>
        <end position="607"/>
    </location>
</feature>
<reference evidence="20" key="1">
    <citation type="submission" date="2018-04" db="EMBL/GenBank/DDBJ databases">
        <title>Transcriptome assembly of Sipha flava.</title>
        <authorList>
            <person name="Scully E.D."/>
            <person name="Geib S.M."/>
            <person name="Palmer N.A."/>
            <person name="Koch K."/>
            <person name="Bradshaw J."/>
            <person name="Heng-Moss T."/>
            <person name="Sarath G."/>
        </authorList>
    </citation>
    <scope>NUCLEOTIDE SEQUENCE</scope>
</reference>
<evidence type="ECO:0000256" key="6">
    <source>
        <dbReference type="ARBA" id="ARBA00022782"/>
    </source>
</evidence>
<feature type="region of interest" description="Disordered" evidence="16">
    <location>
        <begin position="447"/>
        <end position="468"/>
    </location>
</feature>
<protein>
    <recommendedName>
        <fullName evidence="13">Protein cueball</fullName>
    </recommendedName>
</protein>
<evidence type="ECO:0000256" key="13">
    <source>
        <dbReference type="ARBA" id="ARBA00040020"/>
    </source>
</evidence>